<dbReference type="AlphaFoldDB" id="A0A0G1CBA2"/>
<dbReference type="EMBL" id="LCDO01000019">
    <property type="protein sequence ID" value="KKS55971.1"/>
    <property type="molecule type" value="Genomic_DNA"/>
</dbReference>
<reference evidence="2 3" key="1">
    <citation type="journal article" date="2015" name="Nature">
        <title>rRNA introns, odd ribosomes, and small enigmatic genomes across a large radiation of phyla.</title>
        <authorList>
            <person name="Brown C.T."/>
            <person name="Hug L.A."/>
            <person name="Thomas B.C."/>
            <person name="Sharon I."/>
            <person name="Castelle C.J."/>
            <person name="Singh A."/>
            <person name="Wilkins M.J."/>
            <person name="Williams K.H."/>
            <person name="Banfield J.F."/>
        </authorList>
    </citation>
    <scope>NUCLEOTIDE SEQUENCE [LARGE SCALE GENOMIC DNA]</scope>
</reference>
<comment type="caution">
    <text evidence="2">The sequence shown here is derived from an EMBL/GenBank/DDBJ whole genome shotgun (WGS) entry which is preliminary data.</text>
</comment>
<sequence>MTCECGHIEQGGSENDVTSKMQSHIHNEH</sequence>
<accession>A0A0G1CBA2</accession>
<name>A0A0G1CBA2_9BACT</name>
<organism evidence="2 3">
    <name type="scientific">Candidatus Magasanikbacteria bacterium GW2011_GWA2_42_32</name>
    <dbReference type="NCBI Taxonomy" id="1619039"/>
    <lineage>
        <taxon>Bacteria</taxon>
        <taxon>Candidatus Magasanikiibacteriota</taxon>
    </lineage>
</organism>
<evidence type="ECO:0008006" key="4">
    <source>
        <dbReference type="Google" id="ProtNLM"/>
    </source>
</evidence>
<feature type="region of interest" description="Disordered" evidence="1">
    <location>
        <begin position="1"/>
        <end position="29"/>
    </location>
</feature>
<feature type="compositionally biased region" description="Polar residues" evidence="1">
    <location>
        <begin position="12"/>
        <end position="29"/>
    </location>
</feature>
<evidence type="ECO:0000313" key="3">
    <source>
        <dbReference type="Proteomes" id="UP000034837"/>
    </source>
</evidence>
<evidence type="ECO:0000313" key="2">
    <source>
        <dbReference type="EMBL" id="KKS55971.1"/>
    </source>
</evidence>
<evidence type="ECO:0000256" key="1">
    <source>
        <dbReference type="SAM" id="MobiDB-lite"/>
    </source>
</evidence>
<gene>
    <name evidence="2" type="ORF">UV20_C0019G0015</name>
</gene>
<protein>
    <recommendedName>
        <fullName evidence="4">DUF1059 domain-containing protein</fullName>
    </recommendedName>
</protein>
<feature type="non-terminal residue" evidence="2">
    <location>
        <position position="29"/>
    </location>
</feature>
<proteinExistence type="predicted"/>
<dbReference type="Proteomes" id="UP000034837">
    <property type="component" value="Unassembled WGS sequence"/>
</dbReference>